<dbReference type="Pfam" id="PF24764">
    <property type="entry name" value="rva_4"/>
    <property type="match status" value="1"/>
</dbReference>
<keyword evidence="3" id="KW-1185">Reference proteome</keyword>
<feature type="non-terminal residue" evidence="2">
    <location>
        <position position="1"/>
    </location>
</feature>
<proteinExistence type="predicted"/>
<comment type="caution">
    <text evidence="2">The sequence shown here is derived from an EMBL/GenBank/DDBJ whole genome shotgun (WGS) entry which is preliminary data.</text>
</comment>
<gene>
    <name evidence="2" type="ORF">FSCOSCO3_A019445</name>
</gene>
<dbReference type="InterPro" id="IPR058913">
    <property type="entry name" value="Integrase_dom_put"/>
</dbReference>
<accession>A0AAV1QJJ8</accession>
<dbReference type="AlphaFoldDB" id="A0AAV1QJJ8"/>
<evidence type="ECO:0000313" key="3">
    <source>
        <dbReference type="Proteomes" id="UP001314229"/>
    </source>
</evidence>
<reference evidence="2 3" key="1">
    <citation type="submission" date="2024-01" db="EMBL/GenBank/DDBJ databases">
        <authorList>
            <person name="Alioto T."/>
            <person name="Alioto T."/>
            <person name="Gomez Garrido J."/>
        </authorList>
    </citation>
    <scope>NUCLEOTIDE SEQUENCE [LARGE SCALE GENOMIC DNA]</scope>
</reference>
<sequence>RSTANQRIESWWGNYRRQNAEYWRDLFQEFQSAGEFNGDMVDKGLIQFCFLDVIQEELDTVVRMWNTHRIRPSGNGRDLYHGKPFLMYHAPELYQARDYLHPVDYERLDIILEEDICLWKTDITCDSDLYELCVLTMEEHNLEPGHNAIEVTRLYRQLRPLIRAQLSETD</sequence>
<evidence type="ECO:0000259" key="1">
    <source>
        <dbReference type="Pfam" id="PF24764"/>
    </source>
</evidence>
<dbReference type="PANTHER" id="PTHR46791">
    <property type="entry name" value="EXPRESSED PROTEIN"/>
    <property type="match status" value="1"/>
</dbReference>
<organism evidence="2 3">
    <name type="scientific">Scomber scombrus</name>
    <name type="common">Atlantic mackerel</name>
    <name type="synonym">Scomber vernalis</name>
    <dbReference type="NCBI Taxonomy" id="13677"/>
    <lineage>
        <taxon>Eukaryota</taxon>
        <taxon>Metazoa</taxon>
        <taxon>Chordata</taxon>
        <taxon>Craniata</taxon>
        <taxon>Vertebrata</taxon>
        <taxon>Euteleostomi</taxon>
        <taxon>Actinopterygii</taxon>
        <taxon>Neopterygii</taxon>
        <taxon>Teleostei</taxon>
        <taxon>Neoteleostei</taxon>
        <taxon>Acanthomorphata</taxon>
        <taxon>Pelagiaria</taxon>
        <taxon>Scombriformes</taxon>
        <taxon>Scombridae</taxon>
        <taxon>Scomber</taxon>
    </lineage>
</organism>
<dbReference type="PANTHER" id="PTHR46791:SF13">
    <property type="entry name" value="CLR5 DOMAIN-CONTAINING PROTEIN"/>
    <property type="match status" value="1"/>
</dbReference>
<protein>
    <submittedName>
        <fullName evidence="2">Uncharacterized protein LOC115380193</fullName>
    </submittedName>
</protein>
<dbReference type="EMBL" id="CAWUFR010001717">
    <property type="protein sequence ID" value="CAK6984266.1"/>
    <property type="molecule type" value="Genomic_DNA"/>
</dbReference>
<feature type="domain" description="Integrase core" evidence="1">
    <location>
        <begin position="1"/>
        <end position="73"/>
    </location>
</feature>
<dbReference type="Proteomes" id="UP001314229">
    <property type="component" value="Unassembled WGS sequence"/>
</dbReference>
<evidence type="ECO:0000313" key="2">
    <source>
        <dbReference type="EMBL" id="CAK6984266.1"/>
    </source>
</evidence>
<name>A0AAV1QJJ8_SCOSC</name>